<dbReference type="Proteomes" id="UP000077786">
    <property type="component" value="Unassembled WGS sequence"/>
</dbReference>
<sequence>MTLWLLEPAISNADPMPYFMPPKAKQVLPMPSELSSKAGFQDFRTVIEKKRRNITPKAQWLPADLSQLSKIGPLDIERASQSPLLEEKGITTTFSYPVKSLPGVDLTASFFGGHRDTIQGAAGGSAAVTGGVRIRW</sequence>
<gene>
    <name evidence="1" type="ORF">A0123_00162</name>
</gene>
<evidence type="ECO:0000313" key="2">
    <source>
        <dbReference type="Proteomes" id="UP000077786"/>
    </source>
</evidence>
<dbReference type="OrthoDB" id="7226439at2"/>
<dbReference type="PATRIC" id="fig|38307.3.peg.166"/>
<dbReference type="EMBL" id="LUTU01000002">
    <property type="protein sequence ID" value="OAJ69108.1"/>
    <property type="molecule type" value="Genomic_DNA"/>
</dbReference>
<reference evidence="1 2" key="1">
    <citation type="submission" date="2016-03" db="EMBL/GenBank/DDBJ databases">
        <title>Draft genome sequence of Gluconobacter cerinus strain CECT 9110.</title>
        <authorList>
            <person name="Sainz F."/>
            <person name="Mas A."/>
            <person name="Torija M.J."/>
        </authorList>
    </citation>
    <scope>NUCLEOTIDE SEQUENCE [LARGE SCALE GENOMIC DNA]</scope>
    <source>
        <strain evidence="1 2">CECT 9110</strain>
    </source>
</reference>
<proteinExistence type="predicted"/>
<organism evidence="1 2">
    <name type="scientific">Gluconobacter cerinus</name>
    <dbReference type="NCBI Taxonomy" id="38307"/>
    <lineage>
        <taxon>Bacteria</taxon>
        <taxon>Pseudomonadati</taxon>
        <taxon>Pseudomonadota</taxon>
        <taxon>Alphaproteobacteria</taxon>
        <taxon>Acetobacterales</taxon>
        <taxon>Acetobacteraceae</taxon>
        <taxon>Gluconobacter</taxon>
    </lineage>
</organism>
<accession>A0A1B6VPW9</accession>
<comment type="caution">
    <text evidence="1">The sequence shown here is derived from an EMBL/GenBank/DDBJ whole genome shotgun (WGS) entry which is preliminary data.</text>
</comment>
<name>A0A1B6VPW9_9PROT</name>
<dbReference type="RefSeq" id="WP_157091155.1">
    <property type="nucleotide sequence ID" value="NZ_LUTU01000002.1"/>
</dbReference>
<dbReference type="AlphaFoldDB" id="A0A1B6VPW9"/>
<evidence type="ECO:0000313" key="1">
    <source>
        <dbReference type="EMBL" id="OAJ69108.1"/>
    </source>
</evidence>
<protein>
    <submittedName>
        <fullName evidence="1">Uncharacterized protein</fullName>
    </submittedName>
</protein>